<keyword evidence="4 8" id="KW-1003">Cell membrane</keyword>
<evidence type="ECO:0000256" key="3">
    <source>
        <dbReference type="ARBA" id="ARBA00022448"/>
    </source>
</evidence>
<dbReference type="AlphaFoldDB" id="A0A934JT06"/>
<gene>
    <name evidence="9" type="ORF">JF886_00565</name>
</gene>
<dbReference type="InterPro" id="IPR002781">
    <property type="entry name" value="TM_pro_TauE-like"/>
</dbReference>
<comment type="similarity">
    <text evidence="2 8">Belongs to the 4-toluene sulfonate uptake permease (TSUP) (TC 2.A.102) family.</text>
</comment>
<comment type="caution">
    <text evidence="9">The sequence shown here is derived from an EMBL/GenBank/DDBJ whole genome shotgun (WGS) entry which is preliminary data.</text>
</comment>
<feature type="transmembrane region" description="Helical" evidence="8">
    <location>
        <begin position="133"/>
        <end position="165"/>
    </location>
</feature>
<comment type="subcellular location">
    <subcellularLocation>
        <location evidence="1 8">Cell membrane</location>
        <topology evidence="1 8">Multi-pass membrane protein</topology>
    </subcellularLocation>
</comment>
<name>A0A934JT06_9BACT</name>
<dbReference type="Proteomes" id="UP000606991">
    <property type="component" value="Unassembled WGS sequence"/>
</dbReference>
<dbReference type="Pfam" id="PF01925">
    <property type="entry name" value="TauE"/>
    <property type="match status" value="1"/>
</dbReference>
<keyword evidence="3" id="KW-0813">Transport</keyword>
<evidence type="ECO:0000256" key="4">
    <source>
        <dbReference type="ARBA" id="ARBA00022475"/>
    </source>
</evidence>
<evidence type="ECO:0000256" key="2">
    <source>
        <dbReference type="ARBA" id="ARBA00009142"/>
    </source>
</evidence>
<feature type="transmembrane region" description="Helical" evidence="8">
    <location>
        <begin position="26"/>
        <end position="48"/>
    </location>
</feature>
<evidence type="ECO:0000256" key="1">
    <source>
        <dbReference type="ARBA" id="ARBA00004651"/>
    </source>
</evidence>
<keyword evidence="5 8" id="KW-0812">Transmembrane</keyword>
<accession>A0A934JT06</accession>
<dbReference type="PANTHER" id="PTHR30269:SF0">
    <property type="entry name" value="MEMBRANE TRANSPORTER PROTEIN YFCA-RELATED"/>
    <property type="match status" value="1"/>
</dbReference>
<dbReference type="GO" id="GO:0005886">
    <property type="term" value="C:plasma membrane"/>
    <property type="evidence" value="ECO:0007669"/>
    <property type="project" value="UniProtKB-SubCell"/>
</dbReference>
<dbReference type="EMBL" id="JAEKNS010000008">
    <property type="protein sequence ID" value="MBJ7593349.1"/>
    <property type="molecule type" value="Genomic_DNA"/>
</dbReference>
<evidence type="ECO:0000256" key="7">
    <source>
        <dbReference type="ARBA" id="ARBA00023136"/>
    </source>
</evidence>
<dbReference type="PANTHER" id="PTHR30269">
    <property type="entry name" value="TRANSMEMBRANE PROTEIN YFCA"/>
    <property type="match status" value="1"/>
</dbReference>
<proteinExistence type="inferred from homology"/>
<feature type="transmembrane region" description="Helical" evidence="8">
    <location>
        <begin position="226"/>
        <end position="245"/>
    </location>
</feature>
<feature type="transmembrane region" description="Helical" evidence="8">
    <location>
        <begin position="93"/>
        <end position="112"/>
    </location>
</feature>
<reference evidence="9 10" key="1">
    <citation type="submission" date="2020-10" db="EMBL/GenBank/DDBJ databases">
        <title>Ca. Dormibacterota MAGs.</title>
        <authorList>
            <person name="Montgomery K."/>
        </authorList>
    </citation>
    <scope>NUCLEOTIDE SEQUENCE [LARGE SCALE GENOMIC DNA]</scope>
    <source>
        <strain evidence="9">SC8812_S17_18</strain>
    </source>
</reference>
<evidence type="ECO:0000313" key="9">
    <source>
        <dbReference type="EMBL" id="MBJ7593349.1"/>
    </source>
</evidence>
<feature type="transmembrane region" description="Helical" evidence="8">
    <location>
        <begin position="69"/>
        <end position="87"/>
    </location>
</feature>
<evidence type="ECO:0000256" key="8">
    <source>
        <dbReference type="RuleBase" id="RU363041"/>
    </source>
</evidence>
<evidence type="ECO:0000313" key="10">
    <source>
        <dbReference type="Proteomes" id="UP000606991"/>
    </source>
</evidence>
<keyword evidence="6 8" id="KW-1133">Transmembrane helix</keyword>
<feature type="transmembrane region" description="Helical" evidence="8">
    <location>
        <begin position="177"/>
        <end position="206"/>
    </location>
</feature>
<protein>
    <recommendedName>
        <fullName evidence="8">Probable membrane transporter protein</fullName>
    </recommendedName>
</protein>
<organism evidence="9 10">
    <name type="scientific">Candidatus Aeolococcus gillhamiae</name>
    <dbReference type="NCBI Taxonomy" id="3127015"/>
    <lineage>
        <taxon>Bacteria</taxon>
        <taxon>Bacillati</taxon>
        <taxon>Candidatus Dormiibacterota</taxon>
        <taxon>Candidatus Dormibacteria</taxon>
        <taxon>Candidatus Aeolococcales</taxon>
        <taxon>Candidatus Aeolococcaceae</taxon>
        <taxon>Candidatus Aeolococcus</taxon>
    </lineage>
</organism>
<keyword evidence="7 8" id="KW-0472">Membrane</keyword>
<dbReference type="InterPro" id="IPR052017">
    <property type="entry name" value="TSUP"/>
</dbReference>
<evidence type="ECO:0000256" key="5">
    <source>
        <dbReference type="ARBA" id="ARBA00022692"/>
    </source>
</evidence>
<sequence length="246" mass="25577">MLLVAGAAFLAAAANAIGGGGTLISFPALLLLGFPALTANVTNTVGLLPGYAGGSLAYRAELSVQRRRVLFLGPISVVGAVGGAILLTRTSNAVFAAVVPWLILLACALLLLQPVVTSRVRTRRPEREQHRSPALIVVQFLGGVYGAFFGAGLGVMMLAVLGLFIRDDLQRINALKGMMALIINVVAAIYFAFFGPVSWLAAAIMLPAGAVGGFAGVSLARRMRPAILRTVVVVFGVAFALHQLLT</sequence>
<evidence type="ECO:0000256" key="6">
    <source>
        <dbReference type="ARBA" id="ARBA00022989"/>
    </source>
</evidence>